<reference evidence="2 3" key="2">
    <citation type="submission" date="2020-03" db="EMBL/GenBank/DDBJ databases">
        <authorList>
            <person name="Ichikawa N."/>
            <person name="Kimura A."/>
            <person name="Kitahashi Y."/>
            <person name="Uohara A."/>
        </authorList>
    </citation>
    <scope>NUCLEOTIDE SEQUENCE [LARGE SCALE GENOMIC DNA]</scope>
    <source>
        <strain evidence="2 3">NBRC 108638</strain>
    </source>
</reference>
<dbReference type="Proteomes" id="UP000482960">
    <property type="component" value="Unassembled WGS sequence"/>
</dbReference>
<sequence>MRDLHNQLSMLNRQVGTHLDLKDIDMDCLDLVSRQGPLSPTALARLAGLHPATMTGILDRLERAGWIVRERDAADRRAVIVRALPDRGKEMFGLFAGMNTAMDAICAEYDDGQLRLVADFLAKATGAGRTATHDLSASA</sequence>
<dbReference type="InterPro" id="IPR036390">
    <property type="entry name" value="WH_DNA-bd_sf"/>
</dbReference>
<dbReference type="GO" id="GO:0006950">
    <property type="term" value="P:response to stress"/>
    <property type="evidence" value="ECO:0007669"/>
    <property type="project" value="TreeGrafter"/>
</dbReference>
<accession>A0A6V8KUV8</accession>
<dbReference type="PROSITE" id="PS50995">
    <property type="entry name" value="HTH_MARR_2"/>
    <property type="match status" value="1"/>
</dbReference>
<protein>
    <submittedName>
        <fullName evidence="2">MarR family transcriptional regulator</fullName>
    </submittedName>
</protein>
<dbReference type="Gene3D" id="1.10.10.10">
    <property type="entry name" value="Winged helix-like DNA-binding domain superfamily/Winged helix DNA-binding domain"/>
    <property type="match status" value="1"/>
</dbReference>
<dbReference type="AlphaFoldDB" id="A0A6V8KUV8"/>
<dbReference type="Pfam" id="PF01047">
    <property type="entry name" value="MarR"/>
    <property type="match status" value="1"/>
</dbReference>
<gene>
    <name evidence="2" type="ORF">Prum_001400</name>
</gene>
<reference evidence="2 3" key="1">
    <citation type="submission" date="2020-03" db="EMBL/GenBank/DDBJ databases">
        <title>Whole genome shotgun sequence of Phytohabitans rumicis NBRC 108638.</title>
        <authorList>
            <person name="Komaki H."/>
            <person name="Tamura T."/>
        </authorList>
    </citation>
    <scope>NUCLEOTIDE SEQUENCE [LARGE SCALE GENOMIC DNA]</scope>
    <source>
        <strain evidence="2 3">NBRC 108638</strain>
    </source>
</reference>
<evidence type="ECO:0000313" key="2">
    <source>
        <dbReference type="EMBL" id="GFJ86498.1"/>
    </source>
</evidence>
<keyword evidence="3" id="KW-1185">Reference proteome</keyword>
<proteinExistence type="predicted"/>
<dbReference type="GO" id="GO:0003700">
    <property type="term" value="F:DNA-binding transcription factor activity"/>
    <property type="evidence" value="ECO:0007669"/>
    <property type="project" value="InterPro"/>
</dbReference>
<dbReference type="SUPFAM" id="SSF46785">
    <property type="entry name" value="Winged helix' DNA-binding domain"/>
    <property type="match status" value="1"/>
</dbReference>
<evidence type="ECO:0000313" key="3">
    <source>
        <dbReference type="Proteomes" id="UP000482960"/>
    </source>
</evidence>
<dbReference type="PANTHER" id="PTHR33164:SF106">
    <property type="entry name" value="TRANSCRIPTIONAL REGULATORY PROTEIN"/>
    <property type="match status" value="1"/>
</dbReference>
<organism evidence="2 3">
    <name type="scientific">Phytohabitans rumicis</name>
    <dbReference type="NCBI Taxonomy" id="1076125"/>
    <lineage>
        <taxon>Bacteria</taxon>
        <taxon>Bacillati</taxon>
        <taxon>Actinomycetota</taxon>
        <taxon>Actinomycetes</taxon>
        <taxon>Micromonosporales</taxon>
        <taxon>Micromonosporaceae</taxon>
    </lineage>
</organism>
<comment type="caution">
    <text evidence="2">The sequence shown here is derived from an EMBL/GenBank/DDBJ whole genome shotgun (WGS) entry which is preliminary data.</text>
</comment>
<feature type="domain" description="HTH marR-type" evidence="1">
    <location>
        <begin position="1"/>
        <end position="126"/>
    </location>
</feature>
<evidence type="ECO:0000259" key="1">
    <source>
        <dbReference type="PROSITE" id="PS50995"/>
    </source>
</evidence>
<dbReference type="SMART" id="SM00347">
    <property type="entry name" value="HTH_MARR"/>
    <property type="match status" value="1"/>
</dbReference>
<dbReference type="InterPro" id="IPR036388">
    <property type="entry name" value="WH-like_DNA-bd_sf"/>
</dbReference>
<dbReference type="EMBL" id="BLPG01000001">
    <property type="protein sequence ID" value="GFJ86498.1"/>
    <property type="molecule type" value="Genomic_DNA"/>
</dbReference>
<dbReference type="PANTHER" id="PTHR33164">
    <property type="entry name" value="TRANSCRIPTIONAL REGULATOR, MARR FAMILY"/>
    <property type="match status" value="1"/>
</dbReference>
<dbReference type="InterPro" id="IPR000835">
    <property type="entry name" value="HTH_MarR-typ"/>
</dbReference>
<name>A0A6V8KUV8_9ACTN</name>
<dbReference type="InterPro" id="IPR039422">
    <property type="entry name" value="MarR/SlyA-like"/>
</dbReference>